<dbReference type="Proteomes" id="UP000027222">
    <property type="component" value="Unassembled WGS sequence"/>
</dbReference>
<reference evidence="2" key="1">
    <citation type="journal article" date="2014" name="Proc. Natl. Acad. Sci. U.S.A.">
        <title>Extensive sampling of basidiomycete genomes demonstrates inadequacy of the white-rot/brown-rot paradigm for wood decay fungi.</title>
        <authorList>
            <person name="Riley R."/>
            <person name="Salamov A.A."/>
            <person name="Brown D.W."/>
            <person name="Nagy L.G."/>
            <person name="Floudas D."/>
            <person name="Held B.W."/>
            <person name="Levasseur A."/>
            <person name="Lombard V."/>
            <person name="Morin E."/>
            <person name="Otillar R."/>
            <person name="Lindquist E.A."/>
            <person name="Sun H."/>
            <person name="LaButti K.M."/>
            <person name="Schmutz J."/>
            <person name="Jabbour D."/>
            <person name="Luo H."/>
            <person name="Baker S.E."/>
            <person name="Pisabarro A.G."/>
            <person name="Walton J.D."/>
            <person name="Blanchette R.A."/>
            <person name="Henrissat B."/>
            <person name="Martin F."/>
            <person name="Cullen D."/>
            <person name="Hibbett D.S."/>
            <person name="Grigoriev I.V."/>
        </authorList>
    </citation>
    <scope>NUCLEOTIDE SEQUENCE [LARGE SCALE GENOMIC DNA]</scope>
    <source>
        <strain evidence="2">CBS 339.88</strain>
    </source>
</reference>
<keyword evidence="2" id="KW-1185">Reference proteome</keyword>
<accession>A0A067TSY5</accession>
<dbReference type="AlphaFoldDB" id="A0A067TSY5"/>
<proteinExistence type="predicted"/>
<dbReference type="EMBL" id="KL142369">
    <property type="protein sequence ID" value="KDR82994.1"/>
    <property type="molecule type" value="Genomic_DNA"/>
</dbReference>
<evidence type="ECO:0000313" key="2">
    <source>
        <dbReference type="Proteomes" id="UP000027222"/>
    </source>
</evidence>
<name>A0A067TSY5_GALM3</name>
<organism evidence="1 2">
    <name type="scientific">Galerina marginata (strain CBS 339.88)</name>
    <dbReference type="NCBI Taxonomy" id="685588"/>
    <lineage>
        <taxon>Eukaryota</taxon>
        <taxon>Fungi</taxon>
        <taxon>Dikarya</taxon>
        <taxon>Basidiomycota</taxon>
        <taxon>Agaricomycotina</taxon>
        <taxon>Agaricomycetes</taxon>
        <taxon>Agaricomycetidae</taxon>
        <taxon>Agaricales</taxon>
        <taxon>Agaricineae</taxon>
        <taxon>Strophariaceae</taxon>
        <taxon>Galerina</taxon>
    </lineage>
</organism>
<evidence type="ECO:0000313" key="1">
    <source>
        <dbReference type="EMBL" id="KDR82994.1"/>
    </source>
</evidence>
<gene>
    <name evidence="1" type="ORF">GALMADRAFT_238742</name>
</gene>
<sequence length="243" mass="27142">MSANRHAFQNPALEYTRSSSDLYPSHSSDQIKLTLGYNGLRNEPTKDISMQRDAERYKAQQQLALAHARSLVCVAHQCAAHQKDQEDQLLQHLSNSGSKQTPQTSFDLAILARNTLVAEEDLVALKIQEYEVMFTVLQDAVEQARAHVKAAQLQIADIADYHHSRNESVKPTTDILNSTISKGALSSYQSCLRAYLPNEWHSGTSMWSALKGRSPYSDKFDEVETKEEADVSVFRRGSSSLAT</sequence>
<dbReference type="HOGENOM" id="CLU_1151862_0_0_1"/>
<protein>
    <submittedName>
        <fullName evidence="1">Uncharacterized protein</fullName>
    </submittedName>
</protein>
<dbReference type="OrthoDB" id="3124339at2759"/>